<accession>A0AAN7M1J1</accession>
<dbReference type="PANTHER" id="PTHR46405">
    <property type="entry name" value="OS05G0141500 PROTEIN"/>
    <property type="match status" value="1"/>
</dbReference>
<proteinExistence type="predicted"/>
<dbReference type="InterPro" id="IPR046934">
    <property type="entry name" value="PIR2-like"/>
</dbReference>
<dbReference type="EMBL" id="JAXQNO010000006">
    <property type="protein sequence ID" value="KAK4797265.1"/>
    <property type="molecule type" value="Genomic_DNA"/>
</dbReference>
<keyword evidence="2" id="KW-1185">Reference proteome</keyword>
<sequence length="129" mass="14483">MGPPHALPVLGALPMSSGTSTELSLSLNATGISKLVPLCSKDERPGSNIAGNPHDKPSSQFLPLNKKDEIILSHIPRFKELQNQLKGWNEWANQKVMQAAQRLSKDKVELKLLRQESSRRRRRILRKAR</sequence>
<name>A0AAN7M1J1_TRANT</name>
<reference evidence="1 2" key="1">
    <citation type="journal article" date="2023" name="Hortic Res">
        <title>Pangenome of water caltrop reveals structural variations and asymmetric subgenome divergence after allopolyploidization.</title>
        <authorList>
            <person name="Zhang X."/>
            <person name="Chen Y."/>
            <person name="Wang L."/>
            <person name="Yuan Y."/>
            <person name="Fang M."/>
            <person name="Shi L."/>
            <person name="Lu R."/>
            <person name="Comes H.P."/>
            <person name="Ma Y."/>
            <person name="Chen Y."/>
            <person name="Huang G."/>
            <person name="Zhou Y."/>
            <person name="Zheng Z."/>
            <person name="Qiu Y."/>
        </authorList>
    </citation>
    <scope>NUCLEOTIDE SEQUENCE [LARGE SCALE GENOMIC DNA]</scope>
    <source>
        <strain evidence="1">F231</strain>
    </source>
</reference>
<protein>
    <submittedName>
        <fullName evidence="1">Uncharacterized protein</fullName>
    </submittedName>
</protein>
<gene>
    <name evidence="1" type="ORF">SAY86_029591</name>
</gene>
<evidence type="ECO:0000313" key="2">
    <source>
        <dbReference type="Proteomes" id="UP001346149"/>
    </source>
</evidence>
<comment type="caution">
    <text evidence="1">The sequence shown here is derived from an EMBL/GenBank/DDBJ whole genome shotgun (WGS) entry which is preliminary data.</text>
</comment>
<dbReference type="AlphaFoldDB" id="A0AAN7M1J1"/>
<organism evidence="1 2">
    <name type="scientific">Trapa natans</name>
    <name type="common">Water chestnut</name>
    <dbReference type="NCBI Taxonomy" id="22666"/>
    <lineage>
        <taxon>Eukaryota</taxon>
        <taxon>Viridiplantae</taxon>
        <taxon>Streptophyta</taxon>
        <taxon>Embryophyta</taxon>
        <taxon>Tracheophyta</taxon>
        <taxon>Spermatophyta</taxon>
        <taxon>Magnoliopsida</taxon>
        <taxon>eudicotyledons</taxon>
        <taxon>Gunneridae</taxon>
        <taxon>Pentapetalae</taxon>
        <taxon>rosids</taxon>
        <taxon>malvids</taxon>
        <taxon>Myrtales</taxon>
        <taxon>Lythraceae</taxon>
        <taxon>Trapa</taxon>
    </lineage>
</organism>
<dbReference type="PANTHER" id="PTHR46405:SF2">
    <property type="entry name" value="OS05G0141500 PROTEIN"/>
    <property type="match status" value="1"/>
</dbReference>
<dbReference type="Proteomes" id="UP001346149">
    <property type="component" value="Unassembled WGS sequence"/>
</dbReference>
<evidence type="ECO:0000313" key="1">
    <source>
        <dbReference type="EMBL" id="KAK4797265.1"/>
    </source>
</evidence>